<sequence>MASFSKSFLEPDTIPSTGSVLYVPSKIVSTLRSKFLISAVTTASSICWVFKLEPSLMVEEGAPAVLILGFHASTSIDEIFPSMATCVCPSKHLEVGEGRFDRGRRESVGRKRRDKRREAITIVG</sequence>
<evidence type="ECO:0000313" key="1">
    <source>
        <dbReference type="EMBL" id="OAY33475.1"/>
    </source>
</evidence>
<proteinExistence type="predicted"/>
<gene>
    <name evidence="1" type="ORF">MANES_13G099600</name>
</gene>
<organism evidence="1">
    <name type="scientific">Manihot esculenta</name>
    <name type="common">Cassava</name>
    <name type="synonym">Jatropha manihot</name>
    <dbReference type="NCBI Taxonomy" id="3983"/>
    <lineage>
        <taxon>Eukaryota</taxon>
        <taxon>Viridiplantae</taxon>
        <taxon>Streptophyta</taxon>
        <taxon>Embryophyta</taxon>
        <taxon>Tracheophyta</taxon>
        <taxon>Spermatophyta</taxon>
        <taxon>Magnoliopsida</taxon>
        <taxon>eudicotyledons</taxon>
        <taxon>Gunneridae</taxon>
        <taxon>Pentapetalae</taxon>
        <taxon>rosids</taxon>
        <taxon>fabids</taxon>
        <taxon>Malpighiales</taxon>
        <taxon>Euphorbiaceae</taxon>
        <taxon>Crotonoideae</taxon>
        <taxon>Manihoteae</taxon>
        <taxon>Manihot</taxon>
    </lineage>
</organism>
<protein>
    <submittedName>
        <fullName evidence="1">Uncharacterized protein</fullName>
    </submittedName>
</protein>
<name>A0A2C9URL9_MANES</name>
<dbReference type="AlphaFoldDB" id="A0A2C9URL9"/>
<accession>A0A2C9URL9</accession>
<reference evidence="1" key="1">
    <citation type="submission" date="2016-02" db="EMBL/GenBank/DDBJ databases">
        <title>WGS assembly of Manihot esculenta.</title>
        <authorList>
            <person name="Bredeson J.V."/>
            <person name="Prochnik S.E."/>
            <person name="Lyons J.B."/>
            <person name="Schmutz J."/>
            <person name="Grimwood J."/>
            <person name="Vrebalov J."/>
            <person name="Bart R.S."/>
            <person name="Amuge T."/>
            <person name="Ferguson M.E."/>
            <person name="Green R."/>
            <person name="Putnam N."/>
            <person name="Stites J."/>
            <person name="Rounsley S."/>
            <person name="Rokhsar D.S."/>
        </authorList>
    </citation>
    <scope>NUCLEOTIDE SEQUENCE [LARGE SCALE GENOMIC DNA]</scope>
    <source>
        <tissue evidence="1">Leaf</tissue>
    </source>
</reference>
<dbReference type="EMBL" id="CM004399">
    <property type="protein sequence ID" value="OAY33475.1"/>
    <property type="molecule type" value="Genomic_DNA"/>
</dbReference>